<dbReference type="PANTHER" id="PTHR23512">
    <property type="entry name" value="MAJOR FACILITATOR SUPERFAMILY DOMAIN-CONTAINING PROTEIN 1"/>
    <property type="match status" value="1"/>
</dbReference>
<reference evidence="21" key="1">
    <citation type="journal article" date="2021" name="J Fungi (Basel)">
        <title>Virulence traits and population genomics of the black yeast Aureobasidium melanogenum.</title>
        <authorList>
            <person name="Cernosa A."/>
            <person name="Sun X."/>
            <person name="Gostincar C."/>
            <person name="Fang C."/>
            <person name="Gunde-Cimerman N."/>
            <person name="Song Z."/>
        </authorList>
    </citation>
    <scope>NUCLEOTIDE SEQUENCE</scope>
    <source>
        <strain evidence="21">EXF-9298</strain>
    </source>
</reference>
<feature type="transmembrane region" description="Helical" evidence="19">
    <location>
        <begin position="527"/>
        <end position="548"/>
    </location>
</feature>
<evidence type="ECO:0000256" key="5">
    <source>
        <dbReference type="ARBA" id="ARBA00044884"/>
    </source>
</evidence>
<dbReference type="InterPro" id="IPR036259">
    <property type="entry name" value="MFS_trans_sf"/>
</dbReference>
<evidence type="ECO:0000256" key="11">
    <source>
        <dbReference type="ARBA" id="ARBA00044903"/>
    </source>
</evidence>
<reference evidence="21" key="2">
    <citation type="submission" date="2021-08" db="EMBL/GenBank/DDBJ databases">
        <authorList>
            <person name="Gostincar C."/>
            <person name="Sun X."/>
            <person name="Song Z."/>
            <person name="Gunde-Cimerman N."/>
        </authorList>
    </citation>
    <scope>NUCLEOTIDE SEQUENCE</scope>
    <source>
        <strain evidence="21">EXF-9298</strain>
    </source>
</reference>
<evidence type="ECO:0000256" key="8">
    <source>
        <dbReference type="ARBA" id="ARBA00044898"/>
    </source>
</evidence>
<dbReference type="PANTHER" id="PTHR23512:SF12">
    <property type="entry name" value="TRANSPORTER, PUTATIVE (AFU_ORTHOLOGUE AFUA_4G00260)-RELATED"/>
    <property type="match status" value="1"/>
</dbReference>
<keyword evidence="19" id="KW-1133">Transmembrane helix</keyword>
<keyword evidence="19" id="KW-0812">Transmembrane</keyword>
<dbReference type="EMBL" id="JAHFXS010001764">
    <property type="protein sequence ID" value="KAG9975666.1"/>
    <property type="molecule type" value="Genomic_DNA"/>
</dbReference>
<evidence type="ECO:0000256" key="10">
    <source>
        <dbReference type="ARBA" id="ARBA00044900"/>
    </source>
</evidence>
<comment type="catalytic activity">
    <reaction evidence="12">
        <text>L-histidyl-L-alpha-amino acid(out) = L-histidyl-L-alpha-amino acid(in)</text>
        <dbReference type="Rhea" id="RHEA:79379"/>
        <dbReference type="ChEBI" id="CHEBI:229964"/>
    </reaction>
</comment>
<evidence type="ECO:0000313" key="22">
    <source>
        <dbReference type="Proteomes" id="UP000729357"/>
    </source>
</evidence>
<sequence>MSIRHSVEALDQEKRQSTVIQDHEIMDQRDLSGDVQDKEAQTAVVTALDNSSVDSSQDDLANALPPVPLKIKLLSVLLVSCIGFGSQWSSGVSSAMKSTMKKKSKKEMHINNTQFSLLEASEDFMSSALILLTGIFTDRLGGTGCIVYGNIIYTIGSIFIAGAAELRSYKFMIVGRVVASFGDIATQVAQYKVFSNWFPPSAGFASTLGFELGIKKVRRAFLVIGGFVGKSTANIIAKNCGFSSVFWTMVGMNLFTNLGTILLFLLVRYCSSRYSSIADPSTGEKLTEKNKKIDFKKVLEMPWPFWSIMAFTLFQTTTANVFSQNATELAEQRFKTSAVKAGWYTAVLQYAGFFFVPLLGVFIDLVGQRVSVMVVCGGGCFLSMALVCWAPSLKGTAAAFGIYAFAFSLGPTVIIDSVRTSMWHQGAFGTAYGIKITINNAMSCITRILTGAIQDADNNAYTRVVRVYAFFGCASLAVSLVILTLSFLSPDLGRLQYSRKKRLAQGAFIRERLQRFETTMRQRNKRISVGCFGFTMLLMLGGWSAYFWGVATGNNK</sequence>
<dbReference type="SUPFAM" id="SSF103473">
    <property type="entry name" value="MFS general substrate transporter"/>
    <property type="match status" value="1"/>
</dbReference>
<evidence type="ECO:0000256" key="19">
    <source>
        <dbReference type="SAM" id="Phobius"/>
    </source>
</evidence>
<dbReference type="GO" id="GO:0022857">
    <property type="term" value="F:transmembrane transporter activity"/>
    <property type="evidence" value="ECO:0007669"/>
    <property type="project" value="InterPro"/>
</dbReference>
<feature type="transmembrane region" description="Helical" evidence="19">
    <location>
        <begin position="343"/>
        <end position="363"/>
    </location>
</feature>
<evidence type="ECO:0000256" key="15">
    <source>
        <dbReference type="ARBA" id="ARBA00044985"/>
    </source>
</evidence>
<evidence type="ECO:0000256" key="14">
    <source>
        <dbReference type="ARBA" id="ARBA00044924"/>
    </source>
</evidence>
<protein>
    <recommendedName>
        <fullName evidence="15">Lysosomal dipeptide transporter MFSD1</fullName>
    </recommendedName>
    <alternativeName>
        <fullName evidence="16">Major facilitator superfamily domain-containing protein 1</fullName>
    </alternativeName>
</protein>
<evidence type="ECO:0000256" key="3">
    <source>
        <dbReference type="ARBA" id="ARBA00044878"/>
    </source>
</evidence>
<comment type="caution">
    <text evidence="21">The sequence shown here is derived from an EMBL/GenBank/DDBJ whole genome shotgun (WGS) entry which is preliminary data.</text>
</comment>
<feature type="domain" description="Major facilitator superfamily (MFS) profile" evidence="20">
    <location>
        <begin position="75"/>
        <end position="492"/>
    </location>
</feature>
<dbReference type="Pfam" id="PF07690">
    <property type="entry name" value="MFS_1"/>
    <property type="match status" value="1"/>
</dbReference>
<evidence type="ECO:0000256" key="17">
    <source>
        <dbReference type="ARBA" id="ARBA00045709"/>
    </source>
</evidence>
<comment type="catalytic activity">
    <reaction evidence="14">
        <text>L-lysyl-glycine(out) = L-lysyl-glycine(in)</text>
        <dbReference type="Rhea" id="RHEA:79407"/>
        <dbReference type="ChEBI" id="CHEBI:191202"/>
    </reaction>
</comment>
<feature type="transmembrane region" description="Helical" evidence="19">
    <location>
        <begin position="303"/>
        <end position="322"/>
    </location>
</feature>
<evidence type="ECO:0000256" key="7">
    <source>
        <dbReference type="ARBA" id="ARBA00044893"/>
    </source>
</evidence>
<dbReference type="PROSITE" id="PS50850">
    <property type="entry name" value="MFS"/>
    <property type="match status" value="1"/>
</dbReference>
<comment type="subunit">
    <text evidence="18">Homodimer. Interacts with lysosomal protein GLMP (via lumenal domain); the interaction starts while both proteins are still in the endoplasmic reticulum and is required for stabilization of MFSD1 in lysosomes but has no direct effect on its targeting to lysosomes or transporter activity.</text>
</comment>
<organism evidence="21 22">
    <name type="scientific">Aureobasidium melanogenum</name>
    <name type="common">Aureobasidium pullulans var. melanogenum</name>
    <dbReference type="NCBI Taxonomy" id="46634"/>
    <lineage>
        <taxon>Eukaryota</taxon>
        <taxon>Fungi</taxon>
        <taxon>Dikarya</taxon>
        <taxon>Ascomycota</taxon>
        <taxon>Pezizomycotina</taxon>
        <taxon>Dothideomycetes</taxon>
        <taxon>Dothideomycetidae</taxon>
        <taxon>Dothideales</taxon>
        <taxon>Saccotheciaceae</taxon>
        <taxon>Aureobasidium</taxon>
    </lineage>
</organism>
<comment type="catalytic activity">
    <reaction evidence="5">
        <text>L-alpha-aminoacyl-L-histidine(out) = L-alpha-aminoacyl-L-histidine(in)</text>
        <dbReference type="Rhea" id="RHEA:79375"/>
        <dbReference type="ChEBI" id="CHEBI:229967"/>
    </reaction>
</comment>
<evidence type="ECO:0000256" key="1">
    <source>
        <dbReference type="ARBA" id="ARBA00004141"/>
    </source>
</evidence>
<evidence type="ECO:0000256" key="16">
    <source>
        <dbReference type="ARBA" id="ARBA00045018"/>
    </source>
</evidence>
<accession>A0A9P8FKV9</accession>
<feature type="transmembrane region" description="Helical" evidence="19">
    <location>
        <begin position="245"/>
        <end position="267"/>
    </location>
</feature>
<dbReference type="InterPro" id="IPR011701">
    <property type="entry name" value="MFS"/>
</dbReference>
<dbReference type="InterPro" id="IPR052187">
    <property type="entry name" value="MFSD1"/>
</dbReference>
<evidence type="ECO:0000256" key="12">
    <source>
        <dbReference type="ARBA" id="ARBA00044912"/>
    </source>
</evidence>
<evidence type="ECO:0000256" key="2">
    <source>
        <dbReference type="ARBA" id="ARBA00044876"/>
    </source>
</evidence>
<evidence type="ECO:0000259" key="20">
    <source>
        <dbReference type="PROSITE" id="PS50850"/>
    </source>
</evidence>
<keyword evidence="22" id="KW-1185">Reference proteome</keyword>
<dbReference type="Gene3D" id="1.20.1250.20">
    <property type="entry name" value="MFS general substrate transporter like domains"/>
    <property type="match status" value="2"/>
</dbReference>
<feature type="transmembrane region" description="Helical" evidence="19">
    <location>
        <begin position="397"/>
        <end position="415"/>
    </location>
</feature>
<dbReference type="GO" id="GO:0016020">
    <property type="term" value="C:membrane"/>
    <property type="evidence" value="ECO:0007669"/>
    <property type="project" value="UniProtKB-SubCell"/>
</dbReference>
<feature type="transmembrane region" description="Helical" evidence="19">
    <location>
        <begin position="369"/>
        <end position="390"/>
    </location>
</feature>
<evidence type="ECO:0000256" key="9">
    <source>
        <dbReference type="ARBA" id="ARBA00044899"/>
    </source>
</evidence>
<comment type="catalytic activity">
    <reaction evidence="4">
        <text>L-alpha-aminoacyl-L-arginine(out) = L-alpha-aminoacyl-L-arginine(in)</text>
        <dbReference type="Rhea" id="RHEA:79367"/>
        <dbReference type="ChEBI" id="CHEBI:229968"/>
    </reaction>
</comment>
<comment type="catalytic activity">
    <reaction evidence="3">
        <text>L-histidyl-glycine(out) = L-histidyl-glycine(in)</text>
        <dbReference type="Rhea" id="RHEA:79395"/>
        <dbReference type="ChEBI" id="CHEBI:229957"/>
    </reaction>
</comment>
<comment type="subcellular location">
    <subcellularLocation>
        <location evidence="1">Membrane</location>
        <topology evidence="1">Multi-pass membrane protein</topology>
    </subcellularLocation>
</comment>
<comment type="catalytic activity">
    <reaction evidence="2">
        <text>L-lysyl-L-alanine(out) = L-lysyl-L-alanine(in)</text>
        <dbReference type="Rhea" id="RHEA:79399"/>
        <dbReference type="ChEBI" id="CHEBI:229954"/>
    </reaction>
</comment>
<dbReference type="InterPro" id="IPR020846">
    <property type="entry name" value="MFS_dom"/>
</dbReference>
<feature type="non-terminal residue" evidence="21">
    <location>
        <position position="556"/>
    </location>
</feature>
<comment type="catalytic activity">
    <reaction evidence="13">
        <text>L-alanyl-L-lysine(out) = L-alanyl-L-lysine(in)</text>
        <dbReference type="Rhea" id="RHEA:79415"/>
        <dbReference type="ChEBI" id="CHEBI:192470"/>
    </reaction>
</comment>
<evidence type="ECO:0000256" key="4">
    <source>
        <dbReference type="ARBA" id="ARBA00044881"/>
    </source>
</evidence>
<feature type="transmembrane region" description="Helical" evidence="19">
    <location>
        <begin position="467"/>
        <end position="492"/>
    </location>
</feature>
<comment type="catalytic activity">
    <reaction evidence="9">
        <text>L-arginyl-L-alpha-amino acid(out) = L-arginyl-L-alpha-amino acid(in)</text>
        <dbReference type="Rhea" id="RHEA:79371"/>
        <dbReference type="ChEBI" id="CHEBI:84315"/>
    </reaction>
</comment>
<dbReference type="AlphaFoldDB" id="A0A9P8FKV9"/>
<evidence type="ECO:0000313" key="21">
    <source>
        <dbReference type="EMBL" id="KAG9975666.1"/>
    </source>
</evidence>
<dbReference type="Proteomes" id="UP000729357">
    <property type="component" value="Unassembled WGS sequence"/>
</dbReference>
<evidence type="ECO:0000256" key="13">
    <source>
        <dbReference type="ARBA" id="ARBA00044919"/>
    </source>
</evidence>
<comment type="catalytic activity">
    <reaction evidence="7">
        <text>L-alpha-aminoacyl-L-lysine(out) = L-alpha-aminoacyl-L-lysine(in)</text>
        <dbReference type="Rhea" id="RHEA:79383"/>
        <dbReference type="ChEBI" id="CHEBI:229966"/>
    </reaction>
</comment>
<comment type="catalytic activity">
    <reaction evidence="11">
        <text>L-arginyl-glycine(out) = L-arginyl-glycine(in)</text>
        <dbReference type="Rhea" id="RHEA:79391"/>
        <dbReference type="ChEBI" id="CHEBI:229955"/>
    </reaction>
</comment>
<comment type="catalytic activity">
    <reaction evidence="8">
        <text>L-aspartyl-L-lysine(out) = L-aspartyl-L-lysine(in)</text>
        <dbReference type="Rhea" id="RHEA:79411"/>
        <dbReference type="ChEBI" id="CHEBI:229953"/>
    </reaction>
</comment>
<keyword evidence="19" id="KW-0472">Membrane</keyword>
<name>A0A9P8FKV9_AURME</name>
<comment type="catalytic activity">
    <reaction evidence="6">
        <text>L-lysyl-L-alpha-amino acid(out) = L-lysyl-L-alpha-amino acid(in)</text>
        <dbReference type="Rhea" id="RHEA:79387"/>
        <dbReference type="ChEBI" id="CHEBI:229965"/>
    </reaction>
</comment>
<evidence type="ECO:0000256" key="18">
    <source>
        <dbReference type="ARBA" id="ARBA00046376"/>
    </source>
</evidence>
<comment type="catalytic activity">
    <reaction evidence="10">
        <text>L-lysyl-L-lysine(out) = L-lysyl-L-lysine(in)</text>
        <dbReference type="Rhea" id="RHEA:79403"/>
        <dbReference type="ChEBI" id="CHEBI:229956"/>
    </reaction>
</comment>
<gene>
    <name evidence="21" type="ORF">KCU98_g11210</name>
</gene>
<proteinExistence type="predicted"/>
<feature type="transmembrane region" description="Helical" evidence="19">
    <location>
        <begin position="148"/>
        <end position="166"/>
    </location>
</feature>
<comment type="function">
    <text evidence="17">Lysosomal dipeptide uniporter that selectively exports lysine, arginine or histidine-containing dipeptides with a net positive charge from the lysosome lumen into the cytosol. Could play a role in a specific type of protein O-glycosylation indirectly regulating macrophages migration and tissue invasion. Also essential for liver homeostasis.</text>
</comment>
<evidence type="ECO:0000256" key="6">
    <source>
        <dbReference type="ARBA" id="ARBA00044891"/>
    </source>
</evidence>